<proteinExistence type="inferred from homology"/>
<dbReference type="InterPro" id="IPR050740">
    <property type="entry name" value="Aldehyde_DH_Superfamily"/>
</dbReference>
<dbReference type="FunFam" id="3.40.605.10:FF:000005">
    <property type="entry name" value="Succinate-semialdehyde dehydrogenase I"/>
    <property type="match status" value="1"/>
</dbReference>
<name>A0A2T9YG13_9FUNG</name>
<dbReference type="FunFam" id="3.40.605.10:FF:000026">
    <property type="entry name" value="Aldehyde dehydrogenase, putative"/>
    <property type="match status" value="1"/>
</dbReference>
<sequence length="557" mass="60430">MLSRSSKYISRRFPSNITNSLLVSSTPVFIRSLHFSKPESLPTNKVKSLTTFQKYNFSQTMTQNNSVQISSVDEVAKIKNLSIFEITTSKPEQAGETFLVNDPATEDIIGQLPDMGLKETTAAIEKASEAYKSWSKVGARVRKEKILAWYELILKNKEDLARMITIECGKPYPEAIGEILYGASFVEWFAQEAIRSDGDTMPILTPSQRIFTTKQPVGVVGLITPWNFPNAMITRKAGAAIAAGCTAVIKPSPETPYSAIALKNLALQAGIPDGVINIVTTMKNVQEVGKELTTHPKIKKISFTGSTAVGKLLLSQASGSVKKPSMELGGNAPFIVFDDANINDAVDGLMICKFRNAGQTCVCANRIFVHSAIYDEFVSKAMTRMKETLKIGHGIIPGSTLGPVITEKAAAKMETILADAVSKGATVHEIIPESLKPQKGYFCMPKVLTDVNMDMVCAKEEIFGPICGIIKFDSEEDVLAKVNNVPVGLAGYFYSNNISRIYRVAEAIEVGMIGVNTGLIGSEVLPFGGVKESGLGREGSKYGLDEFLQIKSIVISI</sequence>
<reference evidence="13 14" key="1">
    <citation type="journal article" date="2018" name="MBio">
        <title>Comparative Genomics Reveals the Core Gene Toolbox for the Fungus-Insect Symbiosis.</title>
        <authorList>
            <person name="Wang Y."/>
            <person name="Stata M."/>
            <person name="Wang W."/>
            <person name="Stajich J.E."/>
            <person name="White M.M."/>
            <person name="Moncalvo J.M."/>
        </authorList>
    </citation>
    <scope>NUCLEOTIDE SEQUENCE [LARGE SCALE GENOMIC DNA]</scope>
    <source>
        <strain evidence="13 14">AUS-77-4</strain>
    </source>
</reference>
<dbReference type="Gene3D" id="3.40.309.10">
    <property type="entry name" value="Aldehyde Dehydrogenase, Chain A, domain 2"/>
    <property type="match status" value="1"/>
</dbReference>
<organism evidence="13 14">
    <name type="scientific">Furculomyces boomerangus</name>
    <dbReference type="NCBI Taxonomy" id="61424"/>
    <lineage>
        <taxon>Eukaryota</taxon>
        <taxon>Fungi</taxon>
        <taxon>Fungi incertae sedis</taxon>
        <taxon>Zoopagomycota</taxon>
        <taxon>Kickxellomycotina</taxon>
        <taxon>Harpellomycetes</taxon>
        <taxon>Harpellales</taxon>
        <taxon>Harpellaceae</taxon>
        <taxon>Furculomyces</taxon>
    </lineage>
</organism>
<comment type="catalytic activity">
    <reaction evidence="7">
        <text>succinate semialdehyde + NADP(+) + H2O = succinate + NADPH + 2 H(+)</text>
        <dbReference type="Rhea" id="RHEA:13213"/>
        <dbReference type="ChEBI" id="CHEBI:15377"/>
        <dbReference type="ChEBI" id="CHEBI:15378"/>
        <dbReference type="ChEBI" id="CHEBI:30031"/>
        <dbReference type="ChEBI" id="CHEBI:57706"/>
        <dbReference type="ChEBI" id="CHEBI:57783"/>
        <dbReference type="ChEBI" id="CHEBI:58349"/>
        <dbReference type="EC" id="1.2.1.16"/>
    </reaction>
</comment>
<dbReference type="InterPro" id="IPR029510">
    <property type="entry name" value="Ald_DH_CS_GLU"/>
</dbReference>
<comment type="caution">
    <text evidence="13">The sequence shown here is derived from an EMBL/GenBank/DDBJ whole genome shotgun (WGS) entry which is preliminary data.</text>
</comment>
<keyword evidence="14" id="KW-1185">Reference proteome</keyword>
<dbReference type="Proteomes" id="UP000245699">
    <property type="component" value="Unassembled WGS sequence"/>
</dbReference>
<evidence type="ECO:0000313" key="14">
    <source>
        <dbReference type="Proteomes" id="UP000245699"/>
    </source>
</evidence>
<feature type="active site" evidence="10">
    <location>
        <position position="327"/>
    </location>
</feature>
<dbReference type="PROSITE" id="PS00687">
    <property type="entry name" value="ALDEHYDE_DEHYDR_GLU"/>
    <property type="match status" value="1"/>
</dbReference>
<dbReference type="GO" id="GO:0009450">
    <property type="term" value="P:gamma-aminobutyric acid catabolic process"/>
    <property type="evidence" value="ECO:0007669"/>
    <property type="project" value="TreeGrafter"/>
</dbReference>
<evidence type="ECO:0000256" key="4">
    <source>
        <dbReference type="ARBA" id="ARBA00019842"/>
    </source>
</evidence>
<dbReference type="PROSITE" id="PS00070">
    <property type="entry name" value="ALDEHYDE_DEHYDR_CYS"/>
    <property type="match status" value="1"/>
</dbReference>
<comment type="similarity">
    <text evidence="2 11">Belongs to the aldehyde dehydrogenase family.</text>
</comment>
<evidence type="ECO:0000256" key="6">
    <source>
        <dbReference type="ARBA" id="ARBA00030806"/>
    </source>
</evidence>
<dbReference type="SUPFAM" id="SSF53720">
    <property type="entry name" value="ALDH-like"/>
    <property type="match status" value="1"/>
</dbReference>
<evidence type="ECO:0000313" key="13">
    <source>
        <dbReference type="EMBL" id="PVU91260.1"/>
    </source>
</evidence>
<dbReference type="OrthoDB" id="310895at2759"/>
<feature type="domain" description="Aldehyde dehydrogenase" evidence="12">
    <location>
        <begin position="94"/>
        <end position="553"/>
    </location>
</feature>
<evidence type="ECO:0000256" key="9">
    <source>
        <dbReference type="ARBA" id="ARBA00067047"/>
    </source>
</evidence>
<accession>A0A2T9YG13</accession>
<evidence type="ECO:0000256" key="5">
    <source>
        <dbReference type="ARBA" id="ARBA00023002"/>
    </source>
</evidence>
<evidence type="ECO:0000259" key="12">
    <source>
        <dbReference type="Pfam" id="PF00171"/>
    </source>
</evidence>
<gene>
    <name evidence="13" type="ORF">BB559_004210</name>
</gene>
<comment type="pathway">
    <text evidence="1">Amino-acid degradation; 4-aminobutanoate degradation.</text>
</comment>
<comment type="catalytic activity">
    <reaction evidence="8">
        <text>succinate semialdehyde + NAD(+) + H2O = succinate + NADH + 2 H(+)</text>
        <dbReference type="Rhea" id="RHEA:13217"/>
        <dbReference type="ChEBI" id="CHEBI:15377"/>
        <dbReference type="ChEBI" id="CHEBI:15378"/>
        <dbReference type="ChEBI" id="CHEBI:30031"/>
        <dbReference type="ChEBI" id="CHEBI:57540"/>
        <dbReference type="ChEBI" id="CHEBI:57706"/>
        <dbReference type="ChEBI" id="CHEBI:57945"/>
        <dbReference type="EC" id="1.2.1.16"/>
    </reaction>
</comment>
<dbReference type="GO" id="GO:0004777">
    <property type="term" value="F:succinate-semialdehyde dehydrogenase (NAD+) activity"/>
    <property type="evidence" value="ECO:0007669"/>
    <property type="project" value="UniProtKB-EC"/>
</dbReference>
<dbReference type="InterPro" id="IPR016161">
    <property type="entry name" value="Ald_DH/histidinol_DH"/>
</dbReference>
<evidence type="ECO:0000256" key="10">
    <source>
        <dbReference type="PROSITE-ProRule" id="PRU10007"/>
    </source>
</evidence>
<keyword evidence="5 11" id="KW-0560">Oxidoreductase</keyword>
<evidence type="ECO:0000256" key="7">
    <source>
        <dbReference type="ARBA" id="ARBA00050387"/>
    </source>
</evidence>
<dbReference type="PANTHER" id="PTHR43353">
    <property type="entry name" value="SUCCINATE-SEMIALDEHYDE DEHYDROGENASE, MITOCHONDRIAL"/>
    <property type="match status" value="1"/>
</dbReference>
<dbReference type="FunFam" id="3.40.309.10:FF:000004">
    <property type="entry name" value="Succinate-semialdehyde dehydrogenase I"/>
    <property type="match status" value="1"/>
</dbReference>
<protein>
    <recommendedName>
        <fullName evidence="4">Succinate-semialdehyde dehydrogenase, mitochondrial</fullName>
        <ecNumber evidence="9">1.2.1.16</ecNumber>
        <ecNumber evidence="3">1.2.1.24</ecNumber>
    </recommendedName>
    <alternativeName>
        <fullName evidence="6">NAD(+)-dependent succinic semialdehyde dehydrogenase</fullName>
    </alternativeName>
</protein>
<dbReference type="STRING" id="61424.A0A2T9YG13"/>
<dbReference type="CDD" id="cd07103">
    <property type="entry name" value="ALDH_F5_SSADH_GabD"/>
    <property type="match status" value="1"/>
</dbReference>
<evidence type="ECO:0000256" key="11">
    <source>
        <dbReference type="RuleBase" id="RU003345"/>
    </source>
</evidence>
<evidence type="ECO:0000256" key="2">
    <source>
        <dbReference type="ARBA" id="ARBA00009986"/>
    </source>
</evidence>
<evidence type="ECO:0000256" key="3">
    <source>
        <dbReference type="ARBA" id="ARBA00013051"/>
    </source>
</evidence>
<dbReference type="GO" id="GO:0004030">
    <property type="term" value="F:aldehyde dehydrogenase [NAD(P)+] activity"/>
    <property type="evidence" value="ECO:0007669"/>
    <property type="project" value="UniProtKB-ARBA"/>
</dbReference>
<dbReference type="Gene3D" id="3.40.605.10">
    <property type="entry name" value="Aldehyde Dehydrogenase, Chain A, domain 1"/>
    <property type="match status" value="1"/>
</dbReference>
<dbReference type="PANTHER" id="PTHR43353:SF5">
    <property type="entry name" value="SUCCINATE-SEMIALDEHYDE DEHYDROGENASE, MITOCHONDRIAL"/>
    <property type="match status" value="1"/>
</dbReference>
<dbReference type="AlphaFoldDB" id="A0A2T9YG13"/>
<dbReference type="EC" id="1.2.1.16" evidence="9"/>
<dbReference type="EC" id="1.2.1.24" evidence="3"/>
<dbReference type="InterPro" id="IPR016163">
    <property type="entry name" value="Ald_DH_C"/>
</dbReference>
<dbReference type="EMBL" id="MBFT01000432">
    <property type="protein sequence ID" value="PVU91260.1"/>
    <property type="molecule type" value="Genomic_DNA"/>
</dbReference>
<evidence type="ECO:0000256" key="1">
    <source>
        <dbReference type="ARBA" id="ARBA00005176"/>
    </source>
</evidence>
<dbReference type="InterPro" id="IPR016160">
    <property type="entry name" value="Ald_DH_CS_CYS"/>
</dbReference>
<dbReference type="InterPro" id="IPR015590">
    <property type="entry name" value="Aldehyde_DH_dom"/>
</dbReference>
<dbReference type="Pfam" id="PF00171">
    <property type="entry name" value="Aldedh"/>
    <property type="match status" value="1"/>
</dbReference>
<dbReference type="InterPro" id="IPR016162">
    <property type="entry name" value="Ald_DH_N"/>
</dbReference>
<evidence type="ECO:0000256" key="8">
    <source>
        <dbReference type="ARBA" id="ARBA00052698"/>
    </source>
</evidence>